<dbReference type="EMBL" id="AP012338">
    <property type="protein sequence ID" value="BAM04895.1"/>
    <property type="molecule type" value="Genomic_DNA"/>
</dbReference>
<accession>I0II07</accession>
<dbReference type="KEGG" id="phm:PSMK_27360"/>
<evidence type="ECO:0000313" key="9">
    <source>
        <dbReference type="Proteomes" id="UP000007881"/>
    </source>
</evidence>
<evidence type="ECO:0000256" key="5">
    <source>
        <dbReference type="SAM" id="Phobius"/>
    </source>
</evidence>
<dbReference type="Gene3D" id="3.10.580.10">
    <property type="entry name" value="CBS-domain"/>
    <property type="match status" value="1"/>
</dbReference>
<feature type="transmembrane region" description="Helical" evidence="5">
    <location>
        <begin position="62"/>
        <end position="85"/>
    </location>
</feature>
<keyword evidence="1" id="KW-0677">Repeat</keyword>
<proteinExistence type="predicted"/>
<feature type="transmembrane region" description="Helical" evidence="5">
    <location>
        <begin position="91"/>
        <end position="110"/>
    </location>
</feature>
<feature type="transmembrane region" description="Helical" evidence="5">
    <location>
        <begin position="6"/>
        <end position="25"/>
    </location>
</feature>
<dbReference type="OrthoDB" id="274143at2"/>
<dbReference type="PANTHER" id="PTHR22777:SF17">
    <property type="entry name" value="UPF0053 PROTEIN SLL0260"/>
    <property type="match status" value="1"/>
</dbReference>
<evidence type="ECO:0000259" key="7">
    <source>
        <dbReference type="PROSITE" id="PS51846"/>
    </source>
</evidence>
<dbReference type="eggNOG" id="COG1253">
    <property type="taxonomic scope" value="Bacteria"/>
</dbReference>
<feature type="domain" description="CBS" evidence="6">
    <location>
        <begin position="283"/>
        <end position="338"/>
    </location>
</feature>
<dbReference type="PROSITE" id="PS51846">
    <property type="entry name" value="CNNM"/>
    <property type="match status" value="1"/>
</dbReference>
<dbReference type="InterPro" id="IPR046342">
    <property type="entry name" value="CBS_dom_sf"/>
</dbReference>
<gene>
    <name evidence="8" type="ordered locus">PSMK_27360</name>
</gene>
<evidence type="ECO:0008006" key="10">
    <source>
        <dbReference type="Google" id="ProtNLM"/>
    </source>
</evidence>
<keyword evidence="2 3" id="KW-0129">CBS domain</keyword>
<dbReference type="InterPro" id="IPR000644">
    <property type="entry name" value="CBS_dom"/>
</dbReference>
<protein>
    <recommendedName>
        <fullName evidence="10">CNNM transmembrane domain-containing protein</fullName>
    </recommendedName>
</protein>
<reference evidence="8 9" key="1">
    <citation type="submission" date="2012-02" db="EMBL/GenBank/DDBJ databases">
        <title>Complete genome sequence of Phycisphaera mikurensis NBRC 102666.</title>
        <authorList>
            <person name="Ankai A."/>
            <person name="Hosoyama A."/>
            <person name="Terui Y."/>
            <person name="Sekine M."/>
            <person name="Fukai R."/>
            <person name="Kato Y."/>
            <person name="Nakamura S."/>
            <person name="Yamada-Narita S."/>
            <person name="Kawakoshi A."/>
            <person name="Fukunaga Y."/>
            <person name="Yamazaki S."/>
            <person name="Fujita N."/>
        </authorList>
    </citation>
    <scope>NUCLEOTIDE SEQUENCE [LARGE SCALE GENOMIC DNA]</scope>
    <source>
        <strain evidence="9">NBRC 102666 / KCTC 22515 / FYK2301M01</strain>
    </source>
</reference>
<evidence type="ECO:0000259" key="6">
    <source>
        <dbReference type="PROSITE" id="PS51371"/>
    </source>
</evidence>
<organism evidence="8 9">
    <name type="scientific">Phycisphaera mikurensis (strain NBRC 102666 / KCTC 22515 / FYK2301M01)</name>
    <dbReference type="NCBI Taxonomy" id="1142394"/>
    <lineage>
        <taxon>Bacteria</taxon>
        <taxon>Pseudomonadati</taxon>
        <taxon>Planctomycetota</taxon>
        <taxon>Phycisphaerae</taxon>
        <taxon>Phycisphaerales</taxon>
        <taxon>Phycisphaeraceae</taxon>
        <taxon>Phycisphaera</taxon>
    </lineage>
</organism>
<dbReference type="Pfam" id="PF00571">
    <property type="entry name" value="CBS"/>
    <property type="match status" value="2"/>
</dbReference>
<evidence type="ECO:0000256" key="1">
    <source>
        <dbReference type="ARBA" id="ARBA00022737"/>
    </source>
</evidence>
<evidence type="ECO:0000256" key="2">
    <source>
        <dbReference type="ARBA" id="ARBA00023122"/>
    </source>
</evidence>
<feature type="domain" description="CBS" evidence="6">
    <location>
        <begin position="221"/>
        <end position="282"/>
    </location>
</feature>
<keyword evidence="4 5" id="KW-0472">Membrane</keyword>
<name>I0II07_PHYMF</name>
<evidence type="ECO:0000256" key="4">
    <source>
        <dbReference type="PROSITE-ProRule" id="PRU01193"/>
    </source>
</evidence>
<keyword evidence="4 5" id="KW-0812">Transmembrane</keyword>
<keyword evidence="4 5" id="KW-1133">Transmembrane helix</keyword>
<keyword evidence="9" id="KW-1185">Reference proteome</keyword>
<dbReference type="SUPFAM" id="SSF54631">
    <property type="entry name" value="CBS-domain pair"/>
    <property type="match status" value="1"/>
</dbReference>
<dbReference type="GO" id="GO:0005886">
    <property type="term" value="C:plasma membrane"/>
    <property type="evidence" value="ECO:0007669"/>
    <property type="project" value="TreeGrafter"/>
</dbReference>
<dbReference type="Proteomes" id="UP000007881">
    <property type="component" value="Chromosome"/>
</dbReference>
<dbReference type="InterPro" id="IPR002550">
    <property type="entry name" value="CNNM"/>
</dbReference>
<dbReference type="HOGENOM" id="CLU_015237_4_1_0"/>
<dbReference type="PANTHER" id="PTHR22777">
    <property type="entry name" value="HEMOLYSIN-RELATED"/>
    <property type="match status" value="1"/>
</dbReference>
<dbReference type="STRING" id="1142394.PSMK_27360"/>
<feature type="domain" description="CNNM transmembrane" evidence="7">
    <location>
        <begin position="2"/>
        <end position="202"/>
    </location>
</feature>
<dbReference type="PROSITE" id="PS51371">
    <property type="entry name" value="CBS"/>
    <property type="match status" value="2"/>
</dbReference>
<evidence type="ECO:0000256" key="3">
    <source>
        <dbReference type="PROSITE-ProRule" id="PRU00703"/>
    </source>
</evidence>
<evidence type="ECO:0000313" key="8">
    <source>
        <dbReference type="EMBL" id="BAM04895.1"/>
    </source>
</evidence>
<sequence>MNAADLAFWIPLMLLGFAGSAYFSGVETGVYTLNRVRLHLLDARGVPAAVRLRRLVEDPARLLAVLLVGNNAANYLGTFALAVLLEAGGISGWWAILLNVGLVTPMLFVFGETLPKDLFAAHGDRLLYRLSGTIYAFERLFTLTGGVPLVSVFGRIALRLVGEGPGSGSGDGGKEASVRHPRRQVQALVREGLGQGVLTGEQSDLLERVFRAEGRTVGGEATPWADVVTAGPGDTVAVLRERAGHTSRSHLPIVDADGRVTGWVDLFEVLRSDPAENVRLAELRRGVPFLDPTMPVYTAIERFQKRRWTIAVVGTADRPLGVVTMKDLVEPVVGELLRW</sequence>
<dbReference type="AlphaFoldDB" id="I0II07"/>
<dbReference type="Pfam" id="PF01595">
    <property type="entry name" value="CNNM"/>
    <property type="match status" value="1"/>
</dbReference>
<dbReference type="RefSeq" id="WP_014438105.1">
    <property type="nucleotide sequence ID" value="NC_017080.1"/>
</dbReference>